<dbReference type="SUPFAM" id="SSF103473">
    <property type="entry name" value="MFS general substrate transporter"/>
    <property type="match status" value="1"/>
</dbReference>
<proteinExistence type="predicted"/>
<dbReference type="GO" id="GO:0022857">
    <property type="term" value="F:transmembrane transporter activity"/>
    <property type="evidence" value="ECO:0007669"/>
    <property type="project" value="InterPro"/>
</dbReference>
<evidence type="ECO:0000256" key="4">
    <source>
        <dbReference type="ARBA" id="ARBA00023136"/>
    </source>
</evidence>
<reference evidence="6" key="1">
    <citation type="submission" date="2022-12" db="EMBL/GenBank/DDBJ databases">
        <authorList>
            <person name="Petersen C."/>
        </authorList>
    </citation>
    <scope>NUCLEOTIDE SEQUENCE</scope>
    <source>
        <strain evidence="6">IBT 35673</strain>
    </source>
</reference>
<feature type="transmembrane region" description="Helical" evidence="5">
    <location>
        <begin position="46"/>
        <end position="66"/>
    </location>
</feature>
<keyword evidence="3 5" id="KW-1133">Transmembrane helix</keyword>
<dbReference type="AlphaFoldDB" id="A0A9W9QFN3"/>
<dbReference type="PANTHER" id="PTHR23501">
    <property type="entry name" value="MAJOR FACILITATOR SUPERFAMILY"/>
    <property type="match status" value="1"/>
</dbReference>
<evidence type="ECO:0000256" key="5">
    <source>
        <dbReference type="SAM" id="Phobius"/>
    </source>
</evidence>
<name>A0A9W9QFN3_PENBR</name>
<dbReference type="Gene3D" id="1.20.1250.20">
    <property type="entry name" value="MFS general substrate transporter like domains"/>
    <property type="match status" value="1"/>
</dbReference>
<evidence type="ECO:0000256" key="1">
    <source>
        <dbReference type="ARBA" id="ARBA00004141"/>
    </source>
</evidence>
<accession>A0A9W9QFN3</accession>
<evidence type="ECO:0000313" key="6">
    <source>
        <dbReference type="EMBL" id="KAJ5335254.1"/>
    </source>
</evidence>
<feature type="transmembrane region" description="Helical" evidence="5">
    <location>
        <begin position="231"/>
        <end position="255"/>
    </location>
</feature>
<feature type="transmembrane region" description="Helical" evidence="5">
    <location>
        <begin position="87"/>
        <end position="110"/>
    </location>
</feature>
<comment type="caution">
    <text evidence="6">The sequence shown here is derived from an EMBL/GenBank/DDBJ whole genome shotgun (WGS) entry which is preliminary data.</text>
</comment>
<feature type="transmembrane region" description="Helical" evidence="5">
    <location>
        <begin position="267"/>
        <end position="288"/>
    </location>
</feature>
<dbReference type="GO" id="GO:0005886">
    <property type="term" value="C:plasma membrane"/>
    <property type="evidence" value="ECO:0007669"/>
    <property type="project" value="TreeGrafter"/>
</dbReference>
<feature type="transmembrane region" description="Helical" evidence="5">
    <location>
        <begin position="12"/>
        <end position="34"/>
    </location>
</feature>
<evidence type="ECO:0000313" key="7">
    <source>
        <dbReference type="Proteomes" id="UP001147695"/>
    </source>
</evidence>
<gene>
    <name evidence="6" type="ORF">N7452_007657</name>
</gene>
<evidence type="ECO:0000256" key="3">
    <source>
        <dbReference type="ARBA" id="ARBA00022989"/>
    </source>
</evidence>
<protein>
    <submittedName>
        <fullName evidence="6">Major facilitator superfamily domain-containing protein</fullName>
    </submittedName>
</protein>
<sequence>MLCVYQLVPKDKFATFSSLVAVTIALATITGPIIGGALGHDKIWRWLFYLNLPPGAIVLLLALVSMPPHFAQKRSEPIFSAKSWKYVLWRLDLPGILLLLGGSLVLVTVLDETNSHFSWSSAKAIALIIVSAVLWSGFIVWEILASNEKYRTKPVFPRYFFSNWPLLGIFLTSFLVGVPYNSMIVYLPQRFQVLLGDSALMAGARLLGYSGVTAFSSTFAIIISTKLRVPFLPILIFGAMIGIAGTALLSTLPLSNEWPASGYGYEILAGCGMGIAYGISMFALPYMLDLKDVRECRSKINPP</sequence>
<feature type="transmembrane region" description="Helical" evidence="5">
    <location>
        <begin position="206"/>
        <end position="224"/>
    </location>
</feature>
<comment type="subcellular location">
    <subcellularLocation>
        <location evidence="1">Membrane</location>
        <topology evidence="1">Multi-pass membrane protein</topology>
    </subcellularLocation>
</comment>
<keyword evidence="4 5" id="KW-0472">Membrane</keyword>
<feature type="transmembrane region" description="Helical" evidence="5">
    <location>
        <begin position="122"/>
        <end position="144"/>
    </location>
</feature>
<dbReference type="InterPro" id="IPR036259">
    <property type="entry name" value="MFS_trans_sf"/>
</dbReference>
<dbReference type="Proteomes" id="UP001147695">
    <property type="component" value="Unassembled WGS sequence"/>
</dbReference>
<dbReference type="InterPro" id="IPR011701">
    <property type="entry name" value="MFS"/>
</dbReference>
<keyword evidence="2 5" id="KW-0812">Transmembrane</keyword>
<feature type="transmembrane region" description="Helical" evidence="5">
    <location>
        <begin position="164"/>
        <end position="186"/>
    </location>
</feature>
<reference evidence="6" key="2">
    <citation type="journal article" date="2023" name="IMA Fungus">
        <title>Comparative genomic study of the Penicillium genus elucidates a diverse pangenome and 15 lateral gene transfer events.</title>
        <authorList>
            <person name="Petersen C."/>
            <person name="Sorensen T."/>
            <person name="Nielsen M.R."/>
            <person name="Sondergaard T.E."/>
            <person name="Sorensen J.L."/>
            <person name="Fitzpatrick D.A."/>
            <person name="Frisvad J.C."/>
            <person name="Nielsen K.L."/>
        </authorList>
    </citation>
    <scope>NUCLEOTIDE SEQUENCE</scope>
    <source>
        <strain evidence="6">IBT 35673</strain>
    </source>
</reference>
<dbReference type="Pfam" id="PF07690">
    <property type="entry name" value="MFS_1"/>
    <property type="match status" value="1"/>
</dbReference>
<dbReference type="EMBL" id="JAPZBQ010000004">
    <property type="protein sequence ID" value="KAJ5335254.1"/>
    <property type="molecule type" value="Genomic_DNA"/>
</dbReference>
<organism evidence="6 7">
    <name type="scientific">Penicillium brevicompactum</name>
    <dbReference type="NCBI Taxonomy" id="5074"/>
    <lineage>
        <taxon>Eukaryota</taxon>
        <taxon>Fungi</taxon>
        <taxon>Dikarya</taxon>
        <taxon>Ascomycota</taxon>
        <taxon>Pezizomycotina</taxon>
        <taxon>Eurotiomycetes</taxon>
        <taxon>Eurotiomycetidae</taxon>
        <taxon>Eurotiales</taxon>
        <taxon>Aspergillaceae</taxon>
        <taxon>Penicillium</taxon>
    </lineage>
</organism>
<dbReference type="PANTHER" id="PTHR23501:SF43">
    <property type="entry name" value="MULTIDRUG TRANSPORTER, PUTATIVE (AFU_ORTHOLOGUE AFUA_6G03040)-RELATED"/>
    <property type="match status" value="1"/>
</dbReference>
<evidence type="ECO:0000256" key="2">
    <source>
        <dbReference type="ARBA" id="ARBA00022692"/>
    </source>
</evidence>